<dbReference type="EMBL" id="JAELYA010000004">
    <property type="protein sequence ID" value="MBO3275826.1"/>
    <property type="molecule type" value="Genomic_DNA"/>
</dbReference>
<dbReference type="GO" id="GO:0102127">
    <property type="term" value="F:8-oxoguanine deaminase activity"/>
    <property type="evidence" value="ECO:0007669"/>
    <property type="project" value="UniProtKB-EC"/>
</dbReference>
<dbReference type="InterPro" id="IPR006680">
    <property type="entry name" value="Amidohydro-rel"/>
</dbReference>
<dbReference type="SUPFAM" id="SSF51556">
    <property type="entry name" value="Metallo-dependent hydrolases"/>
    <property type="match status" value="1"/>
</dbReference>
<evidence type="ECO:0000313" key="4">
    <source>
        <dbReference type="EMBL" id="MBO3275826.1"/>
    </source>
</evidence>
<comment type="similarity">
    <text evidence="1">Belongs to the metallo-dependent hydrolases superfamily. ATZ/TRZ family.</text>
</comment>
<dbReference type="RefSeq" id="WP_208313784.1">
    <property type="nucleotide sequence ID" value="NZ_JAELYA010000004.1"/>
</dbReference>
<proteinExistence type="inferred from homology"/>
<accession>A0ABS3TQ83</accession>
<comment type="caution">
    <text evidence="4">The sequence shown here is derived from an EMBL/GenBank/DDBJ whole genome shotgun (WGS) entry which is preliminary data.</text>
</comment>
<dbReference type="NCBIfam" id="NF006055">
    <property type="entry name" value="PRK08203.1"/>
    <property type="match status" value="1"/>
</dbReference>
<evidence type="ECO:0000256" key="1">
    <source>
        <dbReference type="ARBA" id="ARBA00006745"/>
    </source>
</evidence>
<reference evidence="4 5" key="1">
    <citation type="submission" date="2020-12" db="EMBL/GenBank/DDBJ databases">
        <title>Pseudomonas schmalbachii sp. nov. isolated from millipede gut.</title>
        <authorList>
            <person name="Shelomi M."/>
        </authorList>
    </citation>
    <scope>NUCLEOTIDE SEQUENCE [LARGE SCALE GENOMIC DNA]</scope>
    <source>
        <strain evidence="4 5">Milli4</strain>
    </source>
</reference>
<gene>
    <name evidence="4" type="ORF">JFY56_11385</name>
</gene>
<dbReference type="SUPFAM" id="SSF51338">
    <property type="entry name" value="Composite domain of metallo-dependent hydrolases"/>
    <property type="match status" value="1"/>
</dbReference>
<dbReference type="InterPro" id="IPR011059">
    <property type="entry name" value="Metal-dep_hydrolase_composite"/>
</dbReference>
<dbReference type="CDD" id="cd01298">
    <property type="entry name" value="ATZ_TRZ_like"/>
    <property type="match status" value="1"/>
</dbReference>
<feature type="domain" description="Amidohydrolase-related" evidence="3">
    <location>
        <begin position="57"/>
        <end position="400"/>
    </location>
</feature>
<dbReference type="EC" id="3.5.4.32" evidence="4"/>
<dbReference type="InterPro" id="IPR032466">
    <property type="entry name" value="Metal_Hydrolase"/>
</dbReference>
<dbReference type="Gene3D" id="3.20.20.140">
    <property type="entry name" value="Metal-dependent hydrolases"/>
    <property type="match status" value="1"/>
</dbReference>
<keyword evidence="5" id="KW-1185">Reference proteome</keyword>
<dbReference type="Gene3D" id="2.30.40.10">
    <property type="entry name" value="Urease, subunit C, domain 1"/>
    <property type="match status" value="1"/>
</dbReference>
<dbReference type="Pfam" id="PF01979">
    <property type="entry name" value="Amidohydro_1"/>
    <property type="match status" value="1"/>
</dbReference>
<keyword evidence="2 4" id="KW-0378">Hydrolase</keyword>
<evidence type="ECO:0000259" key="3">
    <source>
        <dbReference type="Pfam" id="PF01979"/>
    </source>
</evidence>
<dbReference type="Proteomes" id="UP000669060">
    <property type="component" value="Unassembled WGS sequence"/>
</dbReference>
<evidence type="ECO:0000313" key="5">
    <source>
        <dbReference type="Proteomes" id="UP000669060"/>
    </source>
</evidence>
<dbReference type="InterPro" id="IPR050287">
    <property type="entry name" value="MTA/SAH_deaminase"/>
</dbReference>
<sequence length="452" mass="48943">MPSPRLWLRNPLAIFTANGLDARGGLVVQDGRIVELVAAGQQPATPCEQVFDASQHVLTPGLINTHHHFYQTLTRAWAPVVNQPLFPWLKTLYPVWARLTPDQLALATKVALAELLLSGCTTAADHHYLFPDGLEQAIDVQAGVVAELGMRAMLTRGSMSLGEADGGLPPQQTVQRAETILDDSERLIRDYHQRGDGAQVQIALAPCSPFSVTPEIMRASAELAERHDVRLHTHLAETLDEEDFCLQRFGQRTVDYLDSVGWLGPRTWLAHGIHFNDEEIRRLGAAGTGISHCPSSNMRLASGICPTLALEKAGAPVGIGVDGSASNDASNMILEARQALYLQRLRYGAEKVTPEVALGWATRGSAKLLGRSDIGELAPGKQADLALFKLDELRFSGSHDPLSALLLCGADKADRIMIGGKWRVVDGEVEGLDLKGLIAEHTQAARKLIGTL</sequence>
<organism evidence="4 5">
    <name type="scientific">Pseudomonas schmalbachii</name>
    <dbReference type="NCBI Taxonomy" id="2816993"/>
    <lineage>
        <taxon>Bacteria</taxon>
        <taxon>Pseudomonadati</taxon>
        <taxon>Pseudomonadota</taxon>
        <taxon>Gammaproteobacteria</taxon>
        <taxon>Pseudomonadales</taxon>
        <taxon>Pseudomonadaceae</taxon>
        <taxon>Pseudomonas</taxon>
    </lineage>
</organism>
<dbReference type="PANTHER" id="PTHR43794:SF11">
    <property type="entry name" value="AMIDOHYDROLASE-RELATED DOMAIN-CONTAINING PROTEIN"/>
    <property type="match status" value="1"/>
</dbReference>
<protein>
    <submittedName>
        <fullName evidence="4">8-oxoguanine deaminase</fullName>
        <ecNumber evidence="4">3.5.4.32</ecNumber>
    </submittedName>
</protein>
<dbReference type="PANTHER" id="PTHR43794">
    <property type="entry name" value="AMINOHYDROLASE SSNA-RELATED"/>
    <property type="match status" value="1"/>
</dbReference>
<evidence type="ECO:0000256" key="2">
    <source>
        <dbReference type="ARBA" id="ARBA00022801"/>
    </source>
</evidence>
<name>A0ABS3TQ83_9PSED</name>